<protein>
    <recommendedName>
        <fullName evidence="3">Lipoprotein</fullName>
    </recommendedName>
</protein>
<evidence type="ECO:0000313" key="1">
    <source>
        <dbReference type="EMBL" id="KAI8575587.1"/>
    </source>
</evidence>
<dbReference type="GeneID" id="75917599"/>
<keyword evidence="2" id="KW-1185">Reference proteome</keyword>
<proteinExistence type="predicted"/>
<gene>
    <name evidence="1" type="ORF">K450DRAFT_261052</name>
</gene>
<name>A0AAD5E2C4_UMBRA</name>
<reference evidence="1" key="2">
    <citation type="journal article" date="2022" name="Proc. Natl. Acad. Sci. U.S.A.">
        <title>Diploid-dominant life cycles characterize the early evolution of Fungi.</title>
        <authorList>
            <person name="Amses K.R."/>
            <person name="Simmons D.R."/>
            <person name="Longcore J.E."/>
            <person name="Mondo S.J."/>
            <person name="Seto K."/>
            <person name="Jeronimo G.H."/>
            <person name="Bonds A.E."/>
            <person name="Quandt C.A."/>
            <person name="Davis W.J."/>
            <person name="Chang Y."/>
            <person name="Federici B.A."/>
            <person name="Kuo A."/>
            <person name="LaButti K."/>
            <person name="Pangilinan J."/>
            <person name="Andreopoulos W."/>
            <person name="Tritt A."/>
            <person name="Riley R."/>
            <person name="Hundley H."/>
            <person name="Johnson J."/>
            <person name="Lipzen A."/>
            <person name="Barry K."/>
            <person name="Lang B.F."/>
            <person name="Cuomo C.A."/>
            <person name="Buchler N.E."/>
            <person name="Grigoriev I.V."/>
            <person name="Spatafora J.W."/>
            <person name="Stajich J.E."/>
            <person name="James T.Y."/>
        </authorList>
    </citation>
    <scope>NUCLEOTIDE SEQUENCE</scope>
    <source>
        <strain evidence="1">AG</strain>
    </source>
</reference>
<organism evidence="1 2">
    <name type="scientific">Umbelopsis ramanniana AG</name>
    <dbReference type="NCBI Taxonomy" id="1314678"/>
    <lineage>
        <taxon>Eukaryota</taxon>
        <taxon>Fungi</taxon>
        <taxon>Fungi incertae sedis</taxon>
        <taxon>Mucoromycota</taxon>
        <taxon>Mucoromycotina</taxon>
        <taxon>Umbelopsidomycetes</taxon>
        <taxon>Umbelopsidales</taxon>
        <taxon>Umbelopsidaceae</taxon>
        <taxon>Umbelopsis</taxon>
    </lineage>
</organism>
<dbReference type="RefSeq" id="XP_051440591.1">
    <property type="nucleotide sequence ID" value="XM_051592256.1"/>
</dbReference>
<dbReference type="AlphaFoldDB" id="A0AAD5E2C4"/>
<sequence length="55" mass="6273">MPRSAMLQWRTNYSTPRQSYLLPAFLSLSLASCFSARQANLLEDACTCLFFYCNA</sequence>
<comment type="caution">
    <text evidence="1">The sequence shown here is derived from an EMBL/GenBank/DDBJ whole genome shotgun (WGS) entry which is preliminary data.</text>
</comment>
<dbReference type="EMBL" id="MU620976">
    <property type="protein sequence ID" value="KAI8575587.1"/>
    <property type="molecule type" value="Genomic_DNA"/>
</dbReference>
<accession>A0AAD5E2C4</accession>
<dbReference type="Proteomes" id="UP001206595">
    <property type="component" value="Unassembled WGS sequence"/>
</dbReference>
<evidence type="ECO:0008006" key="3">
    <source>
        <dbReference type="Google" id="ProtNLM"/>
    </source>
</evidence>
<reference evidence="1" key="1">
    <citation type="submission" date="2021-06" db="EMBL/GenBank/DDBJ databases">
        <authorList>
            <consortium name="DOE Joint Genome Institute"/>
            <person name="Mondo S.J."/>
            <person name="Amses K.R."/>
            <person name="Simmons D.R."/>
            <person name="Longcore J.E."/>
            <person name="Seto K."/>
            <person name="Alves G.H."/>
            <person name="Bonds A.E."/>
            <person name="Quandt C.A."/>
            <person name="Davis W.J."/>
            <person name="Chang Y."/>
            <person name="Letcher P.M."/>
            <person name="Powell M.J."/>
            <person name="Kuo A."/>
            <person name="Labutti K."/>
            <person name="Pangilinan J."/>
            <person name="Andreopoulos W."/>
            <person name="Tritt A."/>
            <person name="Riley R."/>
            <person name="Hundley H."/>
            <person name="Johnson J."/>
            <person name="Lipzen A."/>
            <person name="Barry K."/>
            <person name="Berbee M.L."/>
            <person name="Buchler N.E."/>
            <person name="Grigoriev I.V."/>
            <person name="Spatafora J.W."/>
            <person name="Stajich J.E."/>
            <person name="James T.Y."/>
        </authorList>
    </citation>
    <scope>NUCLEOTIDE SEQUENCE</scope>
    <source>
        <strain evidence="1">AG</strain>
    </source>
</reference>
<evidence type="ECO:0000313" key="2">
    <source>
        <dbReference type="Proteomes" id="UP001206595"/>
    </source>
</evidence>
<dbReference type="PROSITE" id="PS51257">
    <property type="entry name" value="PROKAR_LIPOPROTEIN"/>
    <property type="match status" value="1"/>
</dbReference>